<name>A0ABQ4AW57_9ACTN</name>
<keyword evidence="3" id="KW-1185">Reference proteome</keyword>
<dbReference type="Proteomes" id="UP000631312">
    <property type="component" value="Unassembled WGS sequence"/>
</dbReference>
<sequence length="115" mass="13259">MARRPPAQVRAATHRRLEQPLSGLPDLSPRGRAVIAHLERTRLWPGAARDALDAWTRFLRDPYHRLFDPASGCGVLACCPDPMELRRLLHMVSQALPRRDARELRRHLAELDEQW</sequence>
<protein>
    <submittedName>
        <fullName evidence="2">Uncharacterized protein</fullName>
    </submittedName>
</protein>
<proteinExistence type="predicted"/>
<comment type="caution">
    <text evidence="2">The sequence shown here is derived from an EMBL/GenBank/DDBJ whole genome shotgun (WGS) entry which is preliminary data.</text>
</comment>
<reference evidence="2 3" key="1">
    <citation type="submission" date="2021-01" db="EMBL/GenBank/DDBJ databases">
        <title>Whole genome shotgun sequence of Actinoplanes lobatus NBRC 12513.</title>
        <authorList>
            <person name="Komaki H."/>
            <person name="Tamura T."/>
        </authorList>
    </citation>
    <scope>NUCLEOTIDE SEQUENCE [LARGE SCALE GENOMIC DNA]</scope>
    <source>
        <strain evidence="2 3">NBRC 12513</strain>
    </source>
</reference>
<evidence type="ECO:0000313" key="3">
    <source>
        <dbReference type="Proteomes" id="UP000631312"/>
    </source>
</evidence>
<organism evidence="2 3">
    <name type="scientific">Actinoplanes lobatus</name>
    <dbReference type="NCBI Taxonomy" id="113568"/>
    <lineage>
        <taxon>Bacteria</taxon>
        <taxon>Bacillati</taxon>
        <taxon>Actinomycetota</taxon>
        <taxon>Actinomycetes</taxon>
        <taxon>Micromonosporales</taxon>
        <taxon>Micromonosporaceae</taxon>
        <taxon>Actinoplanes</taxon>
    </lineage>
</organism>
<dbReference type="EMBL" id="BOMP01000143">
    <property type="protein sequence ID" value="GIE44834.1"/>
    <property type="molecule type" value="Genomic_DNA"/>
</dbReference>
<accession>A0ABQ4AW57</accession>
<gene>
    <name evidence="2" type="ORF">Alo02nite_77320</name>
</gene>
<feature type="region of interest" description="Disordered" evidence="1">
    <location>
        <begin position="1"/>
        <end position="23"/>
    </location>
</feature>
<evidence type="ECO:0000256" key="1">
    <source>
        <dbReference type="SAM" id="MobiDB-lite"/>
    </source>
</evidence>
<evidence type="ECO:0000313" key="2">
    <source>
        <dbReference type="EMBL" id="GIE44834.1"/>
    </source>
</evidence>